<dbReference type="KEGG" id="pnu:Pnuc_0314"/>
<feature type="binding site" evidence="3">
    <location>
        <position position="176"/>
    </location>
    <ligand>
        <name>acetyl-CoA</name>
        <dbReference type="ChEBI" id="CHEBI:57288"/>
    </ligand>
</feature>
<dbReference type="AlphaFoldDB" id="A4SVM1"/>
<dbReference type="InterPro" id="IPR011004">
    <property type="entry name" value="Trimer_LpxA-like_sf"/>
</dbReference>
<feature type="site" description="Increases basicity of active site His" evidence="2">
    <location>
        <position position="147"/>
    </location>
</feature>
<dbReference type="InterPro" id="IPR020019">
    <property type="entry name" value="AcTrfase_PglD-like"/>
</dbReference>
<feature type="active site" description="Proton acceptor" evidence="2">
    <location>
        <position position="146"/>
    </location>
</feature>
<dbReference type="PANTHER" id="PTHR43300">
    <property type="entry name" value="ACETYLTRANSFERASE"/>
    <property type="match status" value="1"/>
</dbReference>
<keyword evidence="5" id="KW-0808">Transferase</keyword>
<accession>A4SVM1</accession>
<dbReference type="EMBL" id="CP000655">
    <property type="protein sequence ID" value="ABP33535.1"/>
    <property type="molecule type" value="Genomic_DNA"/>
</dbReference>
<dbReference type="Proteomes" id="UP000000231">
    <property type="component" value="Chromosome"/>
</dbReference>
<dbReference type="eggNOG" id="COG0110">
    <property type="taxonomic scope" value="Bacteria"/>
</dbReference>
<dbReference type="HOGENOM" id="CLU_081811_2_0_4"/>
<evidence type="ECO:0000259" key="4">
    <source>
        <dbReference type="Pfam" id="PF17836"/>
    </source>
</evidence>
<proteinExistence type="inferred from homology"/>
<organism evidence="5 6">
    <name type="scientific">Polynucleobacter asymbioticus (strain DSM 18221 / CIP 109841 / QLW-P1DMWA-1)</name>
    <name type="common">Polynucleobacter necessarius subsp. asymbioticus</name>
    <dbReference type="NCBI Taxonomy" id="312153"/>
    <lineage>
        <taxon>Bacteria</taxon>
        <taxon>Pseudomonadati</taxon>
        <taxon>Pseudomonadota</taxon>
        <taxon>Betaproteobacteria</taxon>
        <taxon>Burkholderiales</taxon>
        <taxon>Burkholderiaceae</taxon>
        <taxon>Polynucleobacter</taxon>
    </lineage>
</organism>
<dbReference type="InterPro" id="IPR041561">
    <property type="entry name" value="PglD_N"/>
</dbReference>
<evidence type="ECO:0000313" key="6">
    <source>
        <dbReference type="Proteomes" id="UP000000231"/>
    </source>
</evidence>
<dbReference type="InterPro" id="IPR050179">
    <property type="entry name" value="Trans_hexapeptide_repeat"/>
</dbReference>
<dbReference type="GeneID" id="31480662"/>
<dbReference type="PANTHER" id="PTHR43300:SF7">
    <property type="entry name" value="UDP-N-ACETYLBACILLOSAMINE N-ACETYLTRANSFERASE"/>
    <property type="match status" value="1"/>
</dbReference>
<protein>
    <submittedName>
        <fullName evidence="5">Transferase hexapeptide repeat containing protein</fullName>
    </submittedName>
</protein>
<dbReference type="CDD" id="cd03360">
    <property type="entry name" value="LbH_AT_putative"/>
    <property type="match status" value="1"/>
</dbReference>
<dbReference type="RefSeq" id="WP_011902160.1">
    <property type="nucleotide sequence ID" value="NC_009379.1"/>
</dbReference>
<evidence type="ECO:0000256" key="3">
    <source>
        <dbReference type="PIRSR" id="PIRSR620019-2"/>
    </source>
</evidence>
<feature type="domain" description="PglD N-terminal" evidence="4">
    <location>
        <begin position="16"/>
        <end position="89"/>
    </location>
</feature>
<feature type="binding site" evidence="3">
    <location>
        <position position="77"/>
    </location>
    <ligand>
        <name>substrate</name>
    </ligand>
</feature>
<evidence type="ECO:0000313" key="5">
    <source>
        <dbReference type="EMBL" id="ABP33535.1"/>
    </source>
</evidence>
<reference evidence="5 6" key="1">
    <citation type="journal article" date="2012" name="Stand. Genomic Sci.">
        <title>Complete genome sequence of Polynucleobacter necessarius subsp. asymbioticus type strain (QLW-P1DMWA-1(T)).</title>
        <authorList>
            <person name="Meincke L."/>
            <person name="Copeland A."/>
            <person name="Lapidus A."/>
            <person name="Lucas S."/>
            <person name="Berry K.W."/>
            <person name="Del Rio T.G."/>
            <person name="Hammon N."/>
            <person name="Dalin E."/>
            <person name="Tice H."/>
            <person name="Pitluck S."/>
            <person name="Richardson P."/>
            <person name="Bruce D."/>
            <person name="Goodwin L."/>
            <person name="Han C."/>
            <person name="Tapia R."/>
            <person name="Detter J.C."/>
            <person name="Schmutz J."/>
            <person name="Brettin T."/>
            <person name="Larimer F."/>
            <person name="Land M."/>
            <person name="Hauser L."/>
            <person name="Kyrpides N.C."/>
            <person name="Ivanova N."/>
            <person name="Goker M."/>
            <person name="Woyke T."/>
            <person name="Wu Q.L."/>
            <person name="Pockl M."/>
            <person name="Hahn M.W."/>
            <person name="Klenk H.P."/>
        </authorList>
    </citation>
    <scope>NUCLEOTIDE SEQUENCE [LARGE SCALE GENOMIC DNA]</scope>
    <source>
        <strain evidence="6">DSM 18221 / CIP 109841 / QLW-P1DMWA-1</strain>
    </source>
</reference>
<sequence>MQGKASPNSEHHLRPLVILGAGVHAVSVANVALSAGYEIECFVDRNKKGSNLLGYSIIDKLDELNILDGFSFAIAVGDNALRERIYKELLSEASDLHFPSLVHSSAVISFFAEIGEGVVVMPKAVIGPNSKVGRFCLINTQASIDHDCVMLDYSSIAPAVSTGGGVTIGLRSAVSIGATIKHGVKIGDDCVVGASSYLNKDLASNQVAYGIPAKPVRMRSIGDEYLK</sequence>
<dbReference type="SUPFAM" id="SSF51161">
    <property type="entry name" value="Trimeric LpxA-like enzymes"/>
    <property type="match status" value="1"/>
</dbReference>
<dbReference type="Gene3D" id="2.160.10.10">
    <property type="entry name" value="Hexapeptide repeat proteins"/>
    <property type="match status" value="1"/>
</dbReference>
<evidence type="ECO:0000256" key="1">
    <source>
        <dbReference type="ARBA" id="ARBA00007274"/>
    </source>
</evidence>
<dbReference type="Pfam" id="PF17836">
    <property type="entry name" value="PglD_N"/>
    <property type="match status" value="1"/>
</dbReference>
<name>A4SVM1_POLAQ</name>
<gene>
    <name evidence="5" type="ordered locus">Pnuc_0314</name>
</gene>
<dbReference type="GO" id="GO:0016740">
    <property type="term" value="F:transferase activity"/>
    <property type="evidence" value="ECO:0007669"/>
    <property type="project" value="UniProtKB-KW"/>
</dbReference>
<dbReference type="Gene3D" id="3.40.50.20">
    <property type="match status" value="1"/>
</dbReference>
<dbReference type="NCBIfam" id="TIGR03570">
    <property type="entry name" value="NeuD_NnaD"/>
    <property type="match status" value="1"/>
</dbReference>
<keyword evidence="6" id="KW-1185">Reference proteome</keyword>
<evidence type="ECO:0000256" key="2">
    <source>
        <dbReference type="PIRSR" id="PIRSR620019-1"/>
    </source>
</evidence>
<comment type="similarity">
    <text evidence="1">Belongs to the transferase hexapeptide repeat family.</text>
</comment>